<dbReference type="GeneID" id="60800580"/>
<keyword evidence="2" id="KW-0269">Exonuclease</keyword>
<dbReference type="RefSeq" id="WP_006718675.1">
    <property type="nucleotide sequence ID" value="NZ_GL622200.1"/>
</dbReference>
<evidence type="ECO:0000259" key="1">
    <source>
        <dbReference type="Pfam" id="PF09588"/>
    </source>
</evidence>
<dbReference type="AlphaFoldDB" id="E6KYF2"/>
<sequence>MIDGLITLDCEQGSEEWLKARLGIPTATGFENIVTATGKKSSAQIKYMAELIEESILGLQDGAFKSKFMERGNQLEPLARSAYEFITGNTVTQVGGVYLDDKKEVMVSPDGLIPELKKGLEIKCPKMSTHIRYLLEGGVPSEYIIQVQANLWVTGYETWDFVSYCPEYQKQTIFIHTAARDDVLMKAFDKHIPQFLKTLAAYKNGSCSSCNPNTHVGVY</sequence>
<organism evidence="2 3">
    <name type="scientific">Aggregatibacter segnis ATCC 33393</name>
    <dbReference type="NCBI Taxonomy" id="888057"/>
    <lineage>
        <taxon>Bacteria</taxon>
        <taxon>Pseudomonadati</taxon>
        <taxon>Pseudomonadota</taxon>
        <taxon>Gammaproteobacteria</taxon>
        <taxon>Pasteurellales</taxon>
        <taxon>Pasteurellaceae</taxon>
        <taxon>Aggregatibacter</taxon>
    </lineage>
</organism>
<evidence type="ECO:0000313" key="3">
    <source>
        <dbReference type="Proteomes" id="UP000032871"/>
    </source>
</evidence>
<dbReference type="SUPFAM" id="SSF52980">
    <property type="entry name" value="Restriction endonuclease-like"/>
    <property type="match status" value="1"/>
</dbReference>
<gene>
    <name evidence="2" type="primary">exo</name>
    <name evidence="2" type="ORF">HMPREF9064_1184</name>
</gene>
<dbReference type="PANTHER" id="PTHR46609:SF6">
    <property type="entry name" value="EXONUCLEASE, PHAGE-TYPE_RECB, C-TERMINAL DOMAIN-CONTAINING PROTEIN-RELATED"/>
    <property type="match status" value="1"/>
</dbReference>
<dbReference type="Pfam" id="PF09588">
    <property type="entry name" value="YqaJ"/>
    <property type="match status" value="1"/>
</dbReference>
<dbReference type="GO" id="GO:0004527">
    <property type="term" value="F:exonuclease activity"/>
    <property type="evidence" value="ECO:0007669"/>
    <property type="project" value="UniProtKB-KW"/>
</dbReference>
<dbReference type="InterPro" id="IPR011335">
    <property type="entry name" value="Restrct_endonuc-II-like"/>
</dbReference>
<name>E6KYF2_9PAST</name>
<feature type="domain" description="YqaJ viral recombinase" evidence="1">
    <location>
        <begin position="16"/>
        <end position="157"/>
    </location>
</feature>
<dbReference type="PANTHER" id="PTHR46609">
    <property type="entry name" value="EXONUCLEASE, PHAGE-TYPE/RECB, C-TERMINAL DOMAIN-CONTAINING PROTEIN"/>
    <property type="match status" value="1"/>
</dbReference>
<dbReference type="InterPro" id="IPR019080">
    <property type="entry name" value="YqaJ_viral_recombinase"/>
</dbReference>
<dbReference type="InterPro" id="IPR051703">
    <property type="entry name" value="NF-kappa-B_Signaling_Reg"/>
</dbReference>
<evidence type="ECO:0000313" key="2">
    <source>
        <dbReference type="EMBL" id="EFU67506.1"/>
    </source>
</evidence>
<dbReference type="Gene3D" id="3.90.320.10">
    <property type="match status" value="1"/>
</dbReference>
<proteinExistence type="predicted"/>
<dbReference type="CDD" id="cd22343">
    <property type="entry name" value="PDDEXK_lambda_exonuclease-like"/>
    <property type="match status" value="1"/>
</dbReference>
<keyword evidence="2" id="KW-0540">Nuclease</keyword>
<reference evidence="2 3" key="1">
    <citation type="submission" date="2010-12" db="EMBL/GenBank/DDBJ databases">
        <authorList>
            <person name="Muzny D."/>
            <person name="Qin X."/>
            <person name="Deng J."/>
            <person name="Jiang H."/>
            <person name="Liu Y."/>
            <person name="Qu J."/>
            <person name="Song X.-Z."/>
            <person name="Zhang L."/>
            <person name="Thornton R."/>
            <person name="Coyle M."/>
            <person name="Francisco L."/>
            <person name="Jackson L."/>
            <person name="Javaid M."/>
            <person name="Korchina V."/>
            <person name="Kovar C."/>
            <person name="Mata R."/>
            <person name="Mathew T."/>
            <person name="Ngo R."/>
            <person name="Nguyen L."/>
            <person name="Nguyen N."/>
            <person name="Okwuonu G."/>
            <person name="Ongeri F."/>
            <person name="Pham C."/>
            <person name="Simmons D."/>
            <person name="Wilczek-Boney K."/>
            <person name="Hale W."/>
            <person name="Jakkamsetti A."/>
            <person name="Pham P."/>
            <person name="Ruth R."/>
            <person name="San Lucas F."/>
            <person name="Warren J."/>
            <person name="Zhang J."/>
            <person name="Zhao Z."/>
            <person name="Zhou C."/>
            <person name="Zhu D."/>
            <person name="Lee S."/>
            <person name="Bess C."/>
            <person name="Blankenburg K."/>
            <person name="Forbes L."/>
            <person name="Fu Q."/>
            <person name="Gubbala S."/>
            <person name="Hirani K."/>
            <person name="Jayaseelan J.C."/>
            <person name="Lara F."/>
            <person name="Munidasa M."/>
            <person name="Palculict T."/>
            <person name="Patil S."/>
            <person name="Pu L.-L."/>
            <person name="Saada N."/>
            <person name="Tang L."/>
            <person name="Weissenberger G."/>
            <person name="Zhu Y."/>
            <person name="Hemphill L."/>
            <person name="Shang Y."/>
            <person name="Youmans B."/>
            <person name="Ayvaz T."/>
            <person name="Ross M."/>
            <person name="Santibanez J."/>
            <person name="Aqrawi P."/>
            <person name="Gross S."/>
            <person name="Joshi V."/>
            <person name="Fowler G."/>
            <person name="Nazareth L."/>
            <person name="Reid J."/>
            <person name="Worley K."/>
            <person name="Petrosino J."/>
            <person name="Highlander S."/>
            <person name="Gibbs R."/>
        </authorList>
    </citation>
    <scope>NUCLEOTIDE SEQUENCE [LARGE SCALE GENOMIC DNA]</scope>
    <source>
        <strain evidence="2 3">ATCC 33393</strain>
    </source>
</reference>
<keyword evidence="3" id="KW-1185">Reference proteome</keyword>
<comment type="caution">
    <text evidence="2">The sequence shown here is derived from an EMBL/GenBank/DDBJ whole genome shotgun (WGS) entry which is preliminary data.</text>
</comment>
<protein>
    <submittedName>
        <fullName evidence="2">Phage exonuclease</fullName>
    </submittedName>
</protein>
<dbReference type="InterPro" id="IPR011604">
    <property type="entry name" value="PDDEXK-like_dom_sf"/>
</dbReference>
<accession>E6KYF2</accession>
<keyword evidence="2" id="KW-0378">Hydrolase</keyword>
<dbReference type="HOGENOM" id="CLU_065649_2_0_6"/>
<dbReference type="EMBL" id="AEPS01000007">
    <property type="protein sequence ID" value="EFU67506.1"/>
    <property type="molecule type" value="Genomic_DNA"/>
</dbReference>
<dbReference type="Proteomes" id="UP000032871">
    <property type="component" value="Unassembled WGS sequence"/>
</dbReference>
<dbReference type="OrthoDB" id="1245848at2"/>